<accession>A0ACA9MB70</accession>
<protein>
    <submittedName>
        <fullName evidence="1">11729_t:CDS:1</fullName>
    </submittedName>
</protein>
<reference evidence="1" key="1">
    <citation type="submission" date="2021-06" db="EMBL/GenBank/DDBJ databases">
        <authorList>
            <person name="Kallberg Y."/>
            <person name="Tangrot J."/>
            <person name="Rosling A."/>
        </authorList>
    </citation>
    <scope>NUCLEOTIDE SEQUENCE</scope>
    <source>
        <strain evidence="1">IL203A</strain>
    </source>
</reference>
<dbReference type="EMBL" id="CAJVPU010008007">
    <property type="protein sequence ID" value="CAG8579199.1"/>
    <property type="molecule type" value="Genomic_DNA"/>
</dbReference>
<sequence>MENIPKEDKDFTTKNAFKVISETYAYILYSSDCPFTTHNITLCFIFKNKMDVCLLNRNVEGEHNFFNIGKFVLIITASYTDWAINLKHPDDANYFNFGQRRDLLNGNVEYSVMV</sequence>
<gene>
    <name evidence="1" type="ORF">DHETER_LOCUS6394</name>
</gene>
<name>A0ACA9MB70_9GLOM</name>
<keyword evidence="2" id="KW-1185">Reference proteome</keyword>
<comment type="caution">
    <text evidence="1">The sequence shown here is derived from an EMBL/GenBank/DDBJ whole genome shotgun (WGS) entry which is preliminary data.</text>
</comment>
<dbReference type="Proteomes" id="UP000789702">
    <property type="component" value="Unassembled WGS sequence"/>
</dbReference>
<proteinExistence type="predicted"/>
<evidence type="ECO:0000313" key="2">
    <source>
        <dbReference type="Proteomes" id="UP000789702"/>
    </source>
</evidence>
<organism evidence="1 2">
    <name type="scientific">Dentiscutata heterogama</name>
    <dbReference type="NCBI Taxonomy" id="1316150"/>
    <lineage>
        <taxon>Eukaryota</taxon>
        <taxon>Fungi</taxon>
        <taxon>Fungi incertae sedis</taxon>
        <taxon>Mucoromycota</taxon>
        <taxon>Glomeromycotina</taxon>
        <taxon>Glomeromycetes</taxon>
        <taxon>Diversisporales</taxon>
        <taxon>Gigasporaceae</taxon>
        <taxon>Dentiscutata</taxon>
    </lineage>
</organism>
<evidence type="ECO:0000313" key="1">
    <source>
        <dbReference type="EMBL" id="CAG8579199.1"/>
    </source>
</evidence>